<sequence length="186" mass="19641">MTSPAAASPPISRSRWSTWRKFRTLTVVVLLAGSALLNVLTLVSESVHAAAFGAVKAVTSLVVGEARATQVLGETAMGKFTLANVKRADAVKTVTSRVGRRLLMNSVRNVTSVAAEVVPFAGAAIVVAVTAWDVYDNCQTLKDLNELNVVFGHESREEKTIGGIKVPQCGGGPPPEMNKQGIESKP</sequence>
<proteinExistence type="predicted"/>
<gene>
    <name evidence="2" type="ORF">WKW82_07155</name>
</gene>
<feature type="region of interest" description="Disordered" evidence="1">
    <location>
        <begin position="166"/>
        <end position="186"/>
    </location>
</feature>
<name>A0ABU8WGD4_9BURK</name>
<protein>
    <submittedName>
        <fullName evidence="2">Uncharacterized protein</fullName>
    </submittedName>
</protein>
<evidence type="ECO:0000313" key="2">
    <source>
        <dbReference type="EMBL" id="MEJ8846419.1"/>
    </source>
</evidence>
<keyword evidence="3" id="KW-1185">Reference proteome</keyword>
<evidence type="ECO:0000256" key="1">
    <source>
        <dbReference type="SAM" id="MobiDB-lite"/>
    </source>
</evidence>
<accession>A0ABU8WGD4</accession>
<dbReference type="RefSeq" id="WP_340341580.1">
    <property type="nucleotide sequence ID" value="NZ_JBBKZT010000003.1"/>
</dbReference>
<organism evidence="2 3">
    <name type="scientific">Variovorax rhizosphaerae</name>
    <dbReference type="NCBI Taxonomy" id="1836200"/>
    <lineage>
        <taxon>Bacteria</taxon>
        <taxon>Pseudomonadati</taxon>
        <taxon>Pseudomonadota</taxon>
        <taxon>Betaproteobacteria</taxon>
        <taxon>Burkholderiales</taxon>
        <taxon>Comamonadaceae</taxon>
        <taxon>Variovorax</taxon>
    </lineage>
</organism>
<reference evidence="2 3" key="1">
    <citation type="submission" date="2024-03" db="EMBL/GenBank/DDBJ databases">
        <title>Novel species of the genus Variovorax.</title>
        <authorList>
            <person name="Liu Q."/>
            <person name="Xin Y.-H."/>
        </authorList>
    </citation>
    <scope>NUCLEOTIDE SEQUENCE [LARGE SCALE GENOMIC DNA]</scope>
    <source>
        <strain evidence="2 3">KACC 18900</strain>
    </source>
</reference>
<evidence type="ECO:0000313" key="3">
    <source>
        <dbReference type="Proteomes" id="UP001385892"/>
    </source>
</evidence>
<dbReference type="Proteomes" id="UP001385892">
    <property type="component" value="Unassembled WGS sequence"/>
</dbReference>
<comment type="caution">
    <text evidence="2">The sequence shown here is derived from an EMBL/GenBank/DDBJ whole genome shotgun (WGS) entry which is preliminary data.</text>
</comment>
<dbReference type="EMBL" id="JBBKZT010000003">
    <property type="protein sequence ID" value="MEJ8846419.1"/>
    <property type="molecule type" value="Genomic_DNA"/>
</dbReference>